<evidence type="ECO:0000256" key="1">
    <source>
        <dbReference type="SAM" id="MobiDB-lite"/>
    </source>
</evidence>
<gene>
    <name evidence="3" type="ORF">PFICI_11323</name>
</gene>
<name>W3WUG4_PESFW</name>
<dbReference type="OrthoDB" id="5328813at2759"/>
<dbReference type="InParanoid" id="W3WUG4"/>
<feature type="compositionally biased region" description="Low complexity" evidence="1">
    <location>
        <begin position="22"/>
        <end position="34"/>
    </location>
</feature>
<protein>
    <submittedName>
        <fullName evidence="3">Uncharacterized protein</fullName>
    </submittedName>
</protein>
<dbReference type="HOGENOM" id="CLU_019744_2_0_1"/>
<dbReference type="KEGG" id="pfy:PFICI_11323"/>
<reference evidence="4" key="1">
    <citation type="journal article" date="2015" name="BMC Genomics">
        <title>Genomic and transcriptomic analysis of the endophytic fungus Pestalotiopsis fici reveals its lifestyle and high potential for synthesis of natural products.</title>
        <authorList>
            <person name="Wang X."/>
            <person name="Zhang X."/>
            <person name="Liu L."/>
            <person name="Xiang M."/>
            <person name="Wang W."/>
            <person name="Sun X."/>
            <person name="Che Y."/>
            <person name="Guo L."/>
            <person name="Liu G."/>
            <person name="Guo L."/>
            <person name="Wang C."/>
            <person name="Yin W.B."/>
            <person name="Stadler M."/>
            <person name="Zhang X."/>
            <person name="Liu X."/>
        </authorList>
    </citation>
    <scope>NUCLEOTIDE SEQUENCE [LARGE SCALE GENOMIC DNA]</scope>
    <source>
        <strain evidence="4">W106-1 / CGMCC3.15140</strain>
    </source>
</reference>
<feature type="compositionally biased region" description="Low complexity" evidence="1">
    <location>
        <begin position="44"/>
        <end position="53"/>
    </location>
</feature>
<feature type="region of interest" description="Disordered" evidence="1">
    <location>
        <begin position="1"/>
        <end position="97"/>
    </location>
</feature>
<keyword evidence="2" id="KW-1133">Transmembrane helix</keyword>
<dbReference type="OMA" id="DENGGHM"/>
<dbReference type="AlphaFoldDB" id="W3WUG4"/>
<dbReference type="STRING" id="1229662.W3WUG4"/>
<accession>W3WUG4</accession>
<organism evidence="3 4">
    <name type="scientific">Pestalotiopsis fici (strain W106-1 / CGMCC3.15140)</name>
    <dbReference type="NCBI Taxonomy" id="1229662"/>
    <lineage>
        <taxon>Eukaryota</taxon>
        <taxon>Fungi</taxon>
        <taxon>Dikarya</taxon>
        <taxon>Ascomycota</taxon>
        <taxon>Pezizomycotina</taxon>
        <taxon>Sordariomycetes</taxon>
        <taxon>Xylariomycetidae</taxon>
        <taxon>Amphisphaeriales</taxon>
        <taxon>Sporocadaceae</taxon>
        <taxon>Pestalotiopsis</taxon>
    </lineage>
</organism>
<sequence length="464" mass="51464">MTSSDKRRGAAAAAANSSHNTIRSAASSRSSSIIAPPPRAQLGSSSASTSSAADNDDASSIREQREGSIKEQREGSIKDKDYSSSSGSGSGSTAALLREKDEKIAELKRGLVEIEAEFARQVERLSQNESETAAFWQAKHSALNQQFLRTDTELRLLRAEIDVREGEREELKEGWEILKREINARDDEIRRLRTDLMGLKKWLSTSTRTEEQESDDLFAGDMARLGNGLQEWAIQHFRRAKIVASKASESVQDELAQLVPMYADLSKTAKLPLLQSIISTILVEMIFGAYFVGLSKDQARNLKQTEECLASLSGEESSNQWRAVTLTMVRKEAAQKLQAETTVVVEDVISRVNRILVPITDVETTEARDQALRSLVQTSVELSRRLAVQKAAFKVTMPQILPHQKTLFDPSEMEDIGGEDEESLIDREICCVTFPSVTKSGDEHGSHAHFRNVVSKARVLCRPE</sequence>
<proteinExistence type="predicted"/>
<dbReference type="Proteomes" id="UP000030651">
    <property type="component" value="Unassembled WGS sequence"/>
</dbReference>
<evidence type="ECO:0000256" key="2">
    <source>
        <dbReference type="SAM" id="Phobius"/>
    </source>
</evidence>
<dbReference type="RefSeq" id="XP_007838095.1">
    <property type="nucleotide sequence ID" value="XM_007839904.1"/>
</dbReference>
<feature type="compositionally biased region" description="Basic and acidic residues" evidence="1">
    <location>
        <begin position="59"/>
        <end position="82"/>
    </location>
</feature>
<dbReference type="eggNOG" id="ENOG502S9Q7">
    <property type="taxonomic scope" value="Eukaryota"/>
</dbReference>
<keyword evidence="2" id="KW-0812">Transmembrane</keyword>
<keyword evidence="2" id="KW-0472">Membrane</keyword>
<evidence type="ECO:0000313" key="4">
    <source>
        <dbReference type="Proteomes" id="UP000030651"/>
    </source>
</evidence>
<feature type="transmembrane region" description="Helical" evidence="2">
    <location>
        <begin position="273"/>
        <end position="294"/>
    </location>
</feature>
<dbReference type="EMBL" id="KI912116">
    <property type="protein sequence ID" value="ETS77449.1"/>
    <property type="molecule type" value="Genomic_DNA"/>
</dbReference>
<dbReference type="GeneID" id="19276336"/>
<evidence type="ECO:0000313" key="3">
    <source>
        <dbReference type="EMBL" id="ETS77449.1"/>
    </source>
</evidence>
<keyword evidence="4" id="KW-1185">Reference proteome</keyword>